<proteinExistence type="inferred from homology"/>
<name>A0AAF0E1U5_9BASI</name>
<keyword evidence="3" id="KW-1015">Disulfide bond</keyword>
<keyword evidence="2" id="KW-0963">Cytoplasm</keyword>
<dbReference type="PANTHER" id="PTHR21107">
    <property type="entry name" value="CYTOCHROME C OXIDASE ASSEMBLY PROTEIN COX19"/>
    <property type="match status" value="1"/>
</dbReference>
<feature type="domain" description="CHCH" evidence="7">
    <location>
        <begin position="30"/>
        <end position="63"/>
    </location>
</feature>
<dbReference type="GO" id="GO:0005758">
    <property type="term" value="C:mitochondrial intermembrane space"/>
    <property type="evidence" value="ECO:0007669"/>
    <property type="project" value="TreeGrafter"/>
</dbReference>
<dbReference type="SUPFAM" id="SSF47072">
    <property type="entry name" value="Cysteine alpha-hairpin motif"/>
    <property type="match status" value="1"/>
</dbReference>
<accession>A0AAF0E1U5</accession>
<evidence type="ECO:0000256" key="2">
    <source>
        <dbReference type="ARBA" id="ARBA00022490"/>
    </source>
</evidence>
<dbReference type="InterPro" id="IPR051383">
    <property type="entry name" value="COX19"/>
</dbReference>
<reference evidence="8" key="1">
    <citation type="submission" date="2023-03" db="EMBL/GenBank/DDBJ databases">
        <title>Mating type loci evolution in Malassezia.</title>
        <authorList>
            <person name="Coelho M.A."/>
        </authorList>
    </citation>
    <scope>NUCLEOTIDE SEQUENCE</scope>
    <source>
        <strain evidence="8">CBS 7876</strain>
    </source>
</reference>
<dbReference type="GO" id="GO:0033617">
    <property type="term" value="P:mitochondrial respiratory chain complex IV assembly"/>
    <property type="evidence" value="ECO:0007669"/>
    <property type="project" value="TreeGrafter"/>
</dbReference>
<dbReference type="PROSITE" id="PS51808">
    <property type="entry name" value="CHCH"/>
    <property type="match status" value="1"/>
</dbReference>
<evidence type="ECO:0000256" key="6">
    <source>
        <dbReference type="ARBA" id="ARBA00039385"/>
    </source>
</evidence>
<dbReference type="Proteomes" id="UP001214603">
    <property type="component" value="Chromosome 4"/>
</dbReference>
<comment type="function">
    <text evidence="4">Required for the assembly of mitochondrial cytochrome c oxidase.</text>
</comment>
<dbReference type="InterPro" id="IPR009069">
    <property type="entry name" value="Cys_alpha_HP_mot_SF"/>
</dbReference>
<evidence type="ECO:0000256" key="4">
    <source>
        <dbReference type="ARBA" id="ARBA00037279"/>
    </source>
</evidence>
<organism evidence="8 9">
    <name type="scientific">Malassezia obtusa</name>
    <dbReference type="NCBI Taxonomy" id="76774"/>
    <lineage>
        <taxon>Eukaryota</taxon>
        <taxon>Fungi</taxon>
        <taxon>Dikarya</taxon>
        <taxon>Basidiomycota</taxon>
        <taxon>Ustilaginomycotina</taxon>
        <taxon>Malasseziomycetes</taxon>
        <taxon>Malasseziales</taxon>
        <taxon>Malasseziaceae</taxon>
        <taxon>Malassezia</taxon>
    </lineage>
</organism>
<comment type="similarity">
    <text evidence="5">Belongs to the COX19 family.</text>
</comment>
<comment type="subcellular location">
    <subcellularLocation>
        <location evidence="1">Cytoplasm</location>
    </subcellularLocation>
</comment>
<dbReference type="EMBL" id="CP119937">
    <property type="protein sequence ID" value="WFD03577.1"/>
    <property type="molecule type" value="Genomic_DNA"/>
</dbReference>
<evidence type="ECO:0000256" key="5">
    <source>
        <dbReference type="ARBA" id="ARBA00038223"/>
    </source>
</evidence>
<dbReference type="PANTHER" id="PTHR21107:SF2">
    <property type="entry name" value="CYTOCHROME C OXIDASE ASSEMBLY PROTEIN COX19"/>
    <property type="match status" value="1"/>
</dbReference>
<dbReference type="InterPro" id="IPR010625">
    <property type="entry name" value="CHCH"/>
</dbReference>
<evidence type="ECO:0000256" key="3">
    <source>
        <dbReference type="ARBA" id="ARBA00023157"/>
    </source>
</evidence>
<protein>
    <recommendedName>
        <fullName evidence="6">Cytochrome c oxidase assembly protein COX19</fullName>
    </recommendedName>
</protein>
<dbReference type="Pfam" id="PF06747">
    <property type="entry name" value="CHCH"/>
    <property type="match status" value="1"/>
</dbReference>
<gene>
    <name evidence="8" type="primary">COX19</name>
    <name evidence="8" type="ORF">MOBT1_002270</name>
</gene>
<evidence type="ECO:0000259" key="7">
    <source>
        <dbReference type="Pfam" id="PF06747"/>
    </source>
</evidence>
<keyword evidence="9" id="KW-1185">Reference proteome</keyword>
<sequence length="68" mass="7765">MSFGRPPTFSTFQVLPPERGSFPLDHYGDCKAAMKEYLQCLKANKNNNGACRHLSKKYLECRMDHATI</sequence>
<evidence type="ECO:0000313" key="9">
    <source>
        <dbReference type="Proteomes" id="UP001214603"/>
    </source>
</evidence>
<dbReference type="AlphaFoldDB" id="A0AAF0E1U5"/>
<evidence type="ECO:0000256" key="1">
    <source>
        <dbReference type="ARBA" id="ARBA00004496"/>
    </source>
</evidence>
<evidence type="ECO:0000313" key="8">
    <source>
        <dbReference type="EMBL" id="WFD03577.1"/>
    </source>
</evidence>